<comment type="catalytic activity">
    <reaction evidence="1">
        <text>a beta-lactam + H2O = a substituted beta-amino acid</text>
        <dbReference type="Rhea" id="RHEA:20401"/>
        <dbReference type="ChEBI" id="CHEBI:15377"/>
        <dbReference type="ChEBI" id="CHEBI:35627"/>
        <dbReference type="ChEBI" id="CHEBI:140347"/>
        <dbReference type="EC" id="3.5.2.6"/>
    </reaction>
</comment>
<sequence length="360" mass="41213">MLRKLFILIPILGILIAIISFQSNSQKENIVLEFIKKHPQRSAIKIVRNKDIIANVNSNKIMPLASTVKIIIAIEYAIQAANSLINPDEKIHISELEKFHVKNTDGGSHSKWLEKSKSKIINNKISIREITKGMIRYSSNANTEWLCHRLGLKNINRRLKELGIQKHTEIYYMVSSLFVGKELFPNTIGTKLKNKLKNLPLKKYINATHSIHNKLLLDSTYKKNKGDLRINIQKVRSDNLPSSTVSEYTELMNKLNSKSYLSKKTHSYLDEALESLMKNPKNQKWLQHAGTKGGSTAFVFTNIFYATDKKGNTTEVVYFFNNLTPSERKELTKTHNAFILKILTNKEFRAKISNELSSIN</sequence>
<keyword evidence="5" id="KW-0645">Protease</keyword>
<evidence type="ECO:0000313" key="5">
    <source>
        <dbReference type="EMBL" id="CAL2105034.1"/>
    </source>
</evidence>
<dbReference type="EMBL" id="CAXJRC010000003">
    <property type="protein sequence ID" value="CAL2105034.1"/>
    <property type="molecule type" value="Genomic_DNA"/>
</dbReference>
<dbReference type="InterPro" id="IPR045155">
    <property type="entry name" value="Beta-lactam_cat"/>
</dbReference>
<dbReference type="EC" id="3.5.2.6" evidence="3"/>
<dbReference type="PANTHER" id="PTHR35333">
    <property type="entry name" value="BETA-LACTAMASE"/>
    <property type="match status" value="1"/>
</dbReference>
<keyword evidence="6" id="KW-1185">Reference proteome</keyword>
<feature type="domain" description="Beta-lactamase class A catalytic" evidence="4">
    <location>
        <begin position="54"/>
        <end position="274"/>
    </location>
</feature>
<dbReference type="InterPro" id="IPR000871">
    <property type="entry name" value="Beta-lactam_class-A"/>
</dbReference>
<accession>A0ABM9PHF5</accession>
<dbReference type="Pfam" id="PF13354">
    <property type="entry name" value="Beta-lactamase2"/>
    <property type="match status" value="1"/>
</dbReference>
<dbReference type="PANTHER" id="PTHR35333:SF3">
    <property type="entry name" value="BETA-LACTAMASE-TYPE TRANSPEPTIDASE FOLD CONTAINING PROTEIN"/>
    <property type="match status" value="1"/>
</dbReference>
<comment type="similarity">
    <text evidence="2">Belongs to the class-A beta-lactamase family.</text>
</comment>
<evidence type="ECO:0000313" key="6">
    <source>
        <dbReference type="Proteomes" id="UP001497602"/>
    </source>
</evidence>
<keyword evidence="5" id="KW-0121">Carboxypeptidase</keyword>
<dbReference type="SUPFAM" id="SSF56601">
    <property type="entry name" value="beta-lactamase/transpeptidase-like"/>
    <property type="match status" value="1"/>
</dbReference>
<dbReference type="InterPro" id="IPR012338">
    <property type="entry name" value="Beta-lactam/transpept-like"/>
</dbReference>
<gene>
    <name evidence="5" type="ORF">T190115A13A_120029</name>
</gene>
<dbReference type="Proteomes" id="UP001497602">
    <property type="component" value="Unassembled WGS sequence"/>
</dbReference>
<evidence type="ECO:0000256" key="3">
    <source>
        <dbReference type="ARBA" id="ARBA00012865"/>
    </source>
</evidence>
<proteinExistence type="inferred from homology"/>
<reference evidence="5 6" key="1">
    <citation type="submission" date="2024-05" db="EMBL/GenBank/DDBJ databases">
        <authorList>
            <person name="Duchaud E."/>
        </authorList>
    </citation>
    <scope>NUCLEOTIDE SEQUENCE [LARGE SCALE GENOMIC DNA]</scope>
    <source>
        <strain evidence="5">Ena-SAMPLE-TAB-13-05-2024-13:56:06:370-140305</strain>
    </source>
</reference>
<dbReference type="Gene3D" id="3.40.710.10">
    <property type="entry name" value="DD-peptidase/beta-lactamase superfamily"/>
    <property type="match status" value="1"/>
</dbReference>
<protein>
    <recommendedName>
        <fullName evidence="3">beta-lactamase</fullName>
        <ecNumber evidence="3">3.5.2.6</ecNumber>
    </recommendedName>
</protein>
<dbReference type="GO" id="GO:0004180">
    <property type="term" value="F:carboxypeptidase activity"/>
    <property type="evidence" value="ECO:0007669"/>
    <property type="project" value="UniProtKB-KW"/>
</dbReference>
<name>A0ABM9PHF5_9FLAO</name>
<keyword evidence="5" id="KW-0378">Hydrolase</keyword>
<dbReference type="RefSeq" id="WP_348736804.1">
    <property type="nucleotide sequence ID" value="NZ_CAXJRC010000003.1"/>
</dbReference>
<comment type="caution">
    <text evidence="5">The sequence shown here is derived from an EMBL/GenBank/DDBJ whole genome shotgun (WGS) entry which is preliminary data.</text>
</comment>
<evidence type="ECO:0000256" key="2">
    <source>
        <dbReference type="ARBA" id="ARBA00009009"/>
    </source>
</evidence>
<evidence type="ECO:0000259" key="4">
    <source>
        <dbReference type="Pfam" id="PF13354"/>
    </source>
</evidence>
<evidence type="ECO:0000256" key="1">
    <source>
        <dbReference type="ARBA" id="ARBA00001526"/>
    </source>
</evidence>
<organism evidence="5 6">
    <name type="scientific">Tenacibaculum vairaonense</name>
    <dbReference type="NCBI Taxonomy" id="3137860"/>
    <lineage>
        <taxon>Bacteria</taxon>
        <taxon>Pseudomonadati</taxon>
        <taxon>Bacteroidota</taxon>
        <taxon>Flavobacteriia</taxon>
        <taxon>Flavobacteriales</taxon>
        <taxon>Flavobacteriaceae</taxon>
        <taxon>Tenacibaculum</taxon>
    </lineage>
</organism>